<dbReference type="Proteomes" id="UP000663400">
    <property type="component" value="Chromosome"/>
</dbReference>
<dbReference type="CDD" id="cd02234">
    <property type="entry name" value="cupin_BLR7677-like"/>
    <property type="match status" value="1"/>
</dbReference>
<dbReference type="SUPFAM" id="SSF51182">
    <property type="entry name" value="RmlC-like cupins"/>
    <property type="match status" value="1"/>
</dbReference>
<evidence type="ECO:0000259" key="2">
    <source>
        <dbReference type="Pfam" id="PF07883"/>
    </source>
</evidence>
<accession>A0ABX7R999</accession>
<name>A0ABX7R999_9GAMM</name>
<proteinExistence type="predicted"/>
<feature type="chain" id="PRO_5046405375" evidence="1">
    <location>
        <begin position="21"/>
        <end position="143"/>
    </location>
</feature>
<feature type="domain" description="Cupin type-2" evidence="2">
    <location>
        <begin position="59"/>
        <end position="129"/>
    </location>
</feature>
<dbReference type="InterPro" id="IPR014710">
    <property type="entry name" value="RmlC-like_jellyroll"/>
</dbReference>
<organism evidence="3 4">
    <name type="scientific">Lysobacter arenosi</name>
    <dbReference type="NCBI Taxonomy" id="2795387"/>
    <lineage>
        <taxon>Bacteria</taxon>
        <taxon>Pseudomonadati</taxon>
        <taxon>Pseudomonadota</taxon>
        <taxon>Gammaproteobacteria</taxon>
        <taxon>Lysobacterales</taxon>
        <taxon>Lysobacteraceae</taxon>
        <taxon>Lysobacter</taxon>
    </lineage>
</organism>
<dbReference type="InterPro" id="IPR013096">
    <property type="entry name" value="Cupin_2"/>
</dbReference>
<dbReference type="PANTHER" id="PTHR38599:SF1">
    <property type="entry name" value="CUPIN DOMAIN PROTEIN (AFU_ORTHOLOGUE AFUA_3G13620)"/>
    <property type="match status" value="1"/>
</dbReference>
<dbReference type="RefSeq" id="WP_200608884.1">
    <property type="nucleotide sequence ID" value="NZ_CP071517.1"/>
</dbReference>
<protein>
    <submittedName>
        <fullName evidence="3">Cupin domain-containing protein</fullName>
    </submittedName>
</protein>
<evidence type="ECO:0000313" key="3">
    <source>
        <dbReference type="EMBL" id="QSX74690.1"/>
    </source>
</evidence>
<dbReference type="InterPro" id="IPR011051">
    <property type="entry name" value="RmlC_Cupin_sf"/>
</dbReference>
<sequence>MRIHHSLALTALLLSGTALAGTALAQDKHAGHAAPAPVVKPILTKALPEYPGKEGLILTVDYPPGGSSPLHHHDAHAFVYVIEGSVVMAVQGGKEVTLTAGQSWSESPGDIHTVSRNASNDKPARFVVFMLKDVGKPAVIPGS</sequence>
<dbReference type="EMBL" id="CP071517">
    <property type="protein sequence ID" value="QSX74690.1"/>
    <property type="molecule type" value="Genomic_DNA"/>
</dbReference>
<evidence type="ECO:0000256" key="1">
    <source>
        <dbReference type="SAM" id="SignalP"/>
    </source>
</evidence>
<dbReference type="PANTHER" id="PTHR38599">
    <property type="entry name" value="CUPIN DOMAIN PROTEIN (AFU_ORTHOLOGUE AFUA_3G13620)"/>
    <property type="match status" value="1"/>
</dbReference>
<gene>
    <name evidence="3" type="ORF">HIV01_016200</name>
</gene>
<keyword evidence="4" id="KW-1185">Reference proteome</keyword>
<dbReference type="Gene3D" id="2.60.120.10">
    <property type="entry name" value="Jelly Rolls"/>
    <property type="match status" value="1"/>
</dbReference>
<dbReference type="Pfam" id="PF07883">
    <property type="entry name" value="Cupin_2"/>
    <property type="match status" value="1"/>
</dbReference>
<evidence type="ECO:0000313" key="4">
    <source>
        <dbReference type="Proteomes" id="UP000663400"/>
    </source>
</evidence>
<feature type="signal peptide" evidence="1">
    <location>
        <begin position="1"/>
        <end position="20"/>
    </location>
</feature>
<reference evidence="3 4" key="1">
    <citation type="submission" date="2021-02" db="EMBL/GenBank/DDBJ databases">
        <title>Lysobacter arenosi sp. nov., isolated from soil of gangwondo yeongwol, south Korea.</title>
        <authorList>
            <person name="Kim K.R."/>
            <person name="Kim K.H."/>
            <person name="Jeon C.O."/>
        </authorList>
    </citation>
    <scope>NUCLEOTIDE SEQUENCE [LARGE SCALE GENOMIC DNA]</scope>
    <source>
        <strain evidence="3 4">R7</strain>
    </source>
</reference>
<keyword evidence="1" id="KW-0732">Signal</keyword>